<protein>
    <recommendedName>
        <fullName evidence="4">Collagen-like protein</fullName>
    </recommendedName>
</protein>
<reference evidence="2 3" key="1">
    <citation type="submission" date="2024-02" db="EMBL/GenBank/DDBJ databases">
        <title>Genome analysis and characterization of Microbaculum marinisediminis sp. nov., isolated from marine sediment.</title>
        <authorList>
            <person name="Du Z.-J."/>
            <person name="Ye Y.-Q."/>
            <person name="Zhang Z.-R."/>
            <person name="Yuan S.-M."/>
            <person name="Zhang X.-Y."/>
        </authorList>
    </citation>
    <scope>NUCLEOTIDE SEQUENCE [LARGE SCALE GENOMIC DNA]</scope>
    <source>
        <strain evidence="2 3">SDUM1044001</strain>
    </source>
</reference>
<dbReference type="EMBL" id="JAZHOF010000010">
    <property type="protein sequence ID" value="MEJ8574086.1"/>
    <property type="molecule type" value="Genomic_DNA"/>
</dbReference>
<organism evidence="2 3">
    <name type="scientific">Microbaculum marinum</name>
    <dbReference type="NCBI Taxonomy" id="1764581"/>
    <lineage>
        <taxon>Bacteria</taxon>
        <taxon>Pseudomonadati</taxon>
        <taxon>Pseudomonadota</taxon>
        <taxon>Alphaproteobacteria</taxon>
        <taxon>Hyphomicrobiales</taxon>
        <taxon>Tepidamorphaceae</taxon>
        <taxon>Microbaculum</taxon>
    </lineage>
</organism>
<accession>A0AAW9S3A3</accession>
<evidence type="ECO:0000313" key="2">
    <source>
        <dbReference type="EMBL" id="MEJ8574086.1"/>
    </source>
</evidence>
<comment type="caution">
    <text evidence="2">The sequence shown here is derived from an EMBL/GenBank/DDBJ whole genome shotgun (WGS) entry which is preliminary data.</text>
</comment>
<dbReference type="RefSeq" id="WP_340331788.1">
    <property type="nucleotide sequence ID" value="NZ_JAZHOF010000010.1"/>
</dbReference>
<evidence type="ECO:0000313" key="3">
    <source>
        <dbReference type="Proteomes" id="UP001378188"/>
    </source>
</evidence>
<dbReference type="Pfam" id="PF01391">
    <property type="entry name" value="Collagen"/>
    <property type="match status" value="1"/>
</dbReference>
<proteinExistence type="predicted"/>
<keyword evidence="3" id="KW-1185">Reference proteome</keyword>
<feature type="compositionally biased region" description="Low complexity" evidence="1">
    <location>
        <begin position="157"/>
        <end position="169"/>
    </location>
</feature>
<evidence type="ECO:0000256" key="1">
    <source>
        <dbReference type="SAM" id="MobiDB-lite"/>
    </source>
</evidence>
<dbReference type="PANTHER" id="PTHR24637">
    <property type="entry name" value="COLLAGEN"/>
    <property type="match status" value="1"/>
</dbReference>
<dbReference type="AlphaFoldDB" id="A0AAW9S3A3"/>
<feature type="region of interest" description="Disordered" evidence="1">
    <location>
        <begin position="138"/>
        <end position="188"/>
    </location>
</feature>
<dbReference type="InterPro" id="IPR008160">
    <property type="entry name" value="Collagen"/>
</dbReference>
<gene>
    <name evidence="2" type="ORF">V3328_21550</name>
</gene>
<dbReference type="Proteomes" id="UP001378188">
    <property type="component" value="Unassembled WGS sequence"/>
</dbReference>
<sequence length="316" mass="32564">MILAAASTSNAASLKLTVATIESGRLMVEGTAPEARQTVTLDSKFSVRSDGGRSFAFSISNYHPEDCIVALKAGEISATAVVGNCGVRGVTPRGAWKKSASYDTDDLVSHNGSTFLALRPGKGKVPGKDTRFWDKFVSRGAAGPAGPQGDPGPPGKAGPQGPAGAAGPAGPAGPPGVAGPAGPQGPSGVVQTVRIRESDFLTVPPSTGFTILGSLPAVYFSADQRLTGSLSLNVQIGADHTQVSYNLCYYKDGALVLFNNEYLSMNISAGTERALSISDTAVPGYNGSGSVGLCLKNWGPRDLYVYRVNGWIQVTN</sequence>
<evidence type="ECO:0008006" key="4">
    <source>
        <dbReference type="Google" id="ProtNLM"/>
    </source>
</evidence>
<dbReference type="PANTHER" id="PTHR24637:SF421">
    <property type="entry name" value="CUTICLE COLLAGEN DPY-2"/>
    <property type="match status" value="1"/>
</dbReference>
<name>A0AAW9S3A3_9HYPH</name>